<feature type="signal peptide" evidence="1">
    <location>
        <begin position="1"/>
        <end position="35"/>
    </location>
</feature>
<comment type="caution">
    <text evidence="2">The sequence shown here is derived from an EMBL/GenBank/DDBJ whole genome shotgun (WGS) entry which is preliminary data.</text>
</comment>
<keyword evidence="1" id="KW-0732">Signal</keyword>
<proteinExistence type="predicted"/>
<sequence length="73" mass="7676">MRMRSNTMRTKKLRARTYLPGAAALVILGAGTAESAAARLHAMNVNVPDGSAVQVHYSGNDAPKVEVVPATTI</sequence>
<accession>A0ABV6S204</accession>
<name>A0ABV6S204_9SPHN</name>
<keyword evidence="3" id="KW-1185">Reference proteome</keyword>
<feature type="chain" id="PRO_5047145147" evidence="1">
    <location>
        <begin position="36"/>
        <end position="73"/>
    </location>
</feature>
<evidence type="ECO:0000313" key="2">
    <source>
        <dbReference type="EMBL" id="MFC0683270.1"/>
    </source>
</evidence>
<dbReference type="Proteomes" id="UP001589858">
    <property type="component" value="Unassembled WGS sequence"/>
</dbReference>
<protein>
    <submittedName>
        <fullName evidence="2">Uncharacterized protein</fullName>
    </submittedName>
</protein>
<dbReference type="EMBL" id="JBHLTM010000009">
    <property type="protein sequence ID" value="MFC0683270.1"/>
    <property type="molecule type" value="Genomic_DNA"/>
</dbReference>
<reference evidence="2 3" key="1">
    <citation type="submission" date="2024-09" db="EMBL/GenBank/DDBJ databases">
        <authorList>
            <person name="Sun Q."/>
            <person name="Mori K."/>
        </authorList>
    </citation>
    <scope>NUCLEOTIDE SEQUENCE [LARGE SCALE GENOMIC DNA]</scope>
    <source>
        <strain evidence="2 3">CICC 11035S</strain>
    </source>
</reference>
<organism evidence="2 3">
    <name type="scientific">Novosphingobium clariflavum</name>
    <dbReference type="NCBI Taxonomy" id="2029884"/>
    <lineage>
        <taxon>Bacteria</taxon>
        <taxon>Pseudomonadati</taxon>
        <taxon>Pseudomonadota</taxon>
        <taxon>Alphaproteobacteria</taxon>
        <taxon>Sphingomonadales</taxon>
        <taxon>Sphingomonadaceae</taxon>
        <taxon>Novosphingobium</taxon>
    </lineage>
</organism>
<evidence type="ECO:0000256" key="1">
    <source>
        <dbReference type="SAM" id="SignalP"/>
    </source>
</evidence>
<dbReference type="RefSeq" id="WP_267220498.1">
    <property type="nucleotide sequence ID" value="NZ_JAPCWC010000007.1"/>
</dbReference>
<evidence type="ECO:0000313" key="3">
    <source>
        <dbReference type="Proteomes" id="UP001589858"/>
    </source>
</evidence>
<gene>
    <name evidence="2" type="ORF">ACFFF8_01545</name>
</gene>